<protein>
    <submittedName>
        <fullName evidence="1">Uncharacterized protein</fullName>
    </submittedName>
</protein>
<evidence type="ECO:0000313" key="1">
    <source>
        <dbReference type="EMBL" id="KAG5183763.1"/>
    </source>
</evidence>
<gene>
    <name evidence="1" type="ORF">JKP88DRAFT_262973</name>
</gene>
<proteinExistence type="predicted"/>
<comment type="caution">
    <text evidence="1">The sequence shown here is derived from an EMBL/GenBank/DDBJ whole genome shotgun (WGS) entry which is preliminary data.</text>
</comment>
<organism evidence="1 2">
    <name type="scientific">Tribonema minus</name>
    <dbReference type="NCBI Taxonomy" id="303371"/>
    <lineage>
        <taxon>Eukaryota</taxon>
        <taxon>Sar</taxon>
        <taxon>Stramenopiles</taxon>
        <taxon>Ochrophyta</taxon>
        <taxon>PX clade</taxon>
        <taxon>Xanthophyceae</taxon>
        <taxon>Tribonematales</taxon>
        <taxon>Tribonemataceae</taxon>
        <taxon>Tribonema</taxon>
    </lineage>
</organism>
<sequence>MEVAGADRRARLDALLESVRGEFSNHKWAELNDGPRTALANAGFDEAKDFQLAPMELLQSFGMSIALAQQLRNAFPVLRGDGGAGGPLPEGPPPPSTVYIEGSPSSTNTFTSIILHLPSADEEGRKTAFYNLRPFSTSVDIAPPVRAMFAGFGFVADAFYLGADETLLDEQWFETRLLLMMQPNIS</sequence>
<dbReference type="AlphaFoldDB" id="A0A835YZS2"/>
<evidence type="ECO:0000313" key="2">
    <source>
        <dbReference type="Proteomes" id="UP000664859"/>
    </source>
</evidence>
<reference evidence="1" key="1">
    <citation type="submission" date="2021-02" db="EMBL/GenBank/DDBJ databases">
        <title>First Annotated Genome of the Yellow-green Alga Tribonema minus.</title>
        <authorList>
            <person name="Mahan K.M."/>
        </authorList>
    </citation>
    <scope>NUCLEOTIDE SEQUENCE</scope>
    <source>
        <strain evidence="1">UTEX B ZZ1240</strain>
    </source>
</reference>
<dbReference type="Proteomes" id="UP000664859">
    <property type="component" value="Unassembled WGS sequence"/>
</dbReference>
<dbReference type="EMBL" id="JAFCMP010000190">
    <property type="protein sequence ID" value="KAG5183763.1"/>
    <property type="molecule type" value="Genomic_DNA"/>
</dbReference>
<accession>A0A835YZS2</accession>
<keyword evidence="2" id="KW-1185">Reference proteome</keyword>
<name>A0A835YZS2_9STRA</name>